<feature type="region of interest" description="Disordered" evidence="1">
    <location>
        <begin position="26"/>
        <end position="76"/>
    </location>
</feature>
<reference evidence="3 4" key="1">
    <citation type="submission" date="2013-07" db="EMBL/GenBank/DDBJ databases">
        <authorList>
            <consortium name="DOE Joint Genome Institute"/>
            <person name="Reeve W."/>
            <person name="Huntemann M."/>
            <person name="Han J."/>
            <person name="Chen A."/>
            <person name="Kyrpides N."/>
            <person name="Mavromatis K."/>
            <person name="Markowitz V."/>
            <person name="Palaniappan K."/>
            <person name="Ivanova N."/>
            <person name="Schaumberg A."/>
            <person name="Pati A."/>
            <person name="Liolios K."/>
            <person name="Nordberg H.P."/>
            <person name="Cantor M.N."/>
            <person name="Hua S.X."/>
            <person name="Woyke T."/>
        </authorList>
    </citation>
    <scope>NUCLEOTIDE SEQUENCE [LARGE SCALE GENOMIC DNA]</scope>
    <source>
        <strain evidence="3 4">DSM 43889</strain>
    </source>
</reference>
<keyword evidence="2" id="KW-0732">Signal</keyword>
<protein>
    <recommendedName>
        <fullName evidence="5">Lipoprotein</fullName>
    </recommendedName>
</protein>
<keyword evidence="4" id="KW-1185">Reference proteome</keyword>
<organism evidence="3 4">
    <name type="scientific">Actinoalloteichus caeruleus DSM 43889</name>
    <dbReference type="NCBI Taxonomy" id="1120930"/>
    <lineage>
        <taxon>Bacteria</taxon>
        <taxon>Bacillati</taxon>
        <taxon>Actinomycetota</taxon>
        <taxon>Actinomycetes</taxon>
        <taxon>Pseudonocardiales</taxon>
        <taxon>Pseudonocardiaceae</taxon>
        <taxon>Actinoalloteichus</taxon>
        <taxon>Actinoalloteichus cyanogriseus</taxon>
    </lineage>
</organism>
<sequence length="232" mass="24249">MRIRSWSPLVAVAASAVVLAGCSSTEEGNAEAGSSTPTEATSEIAPESEVAEDEEVDASDVPVEPAGEFSGEFTPQGTELALGEPAYIPFKYADSTGVISITLDAIEQGSPSDLDPLDMGDQVAGLVPYYLKYTVTNESGDDLAYASVGGTRGILPDGSRAQDLTIIFGGLDQCDSGSAGGDFTEVGASYQACDISLAPEATEVAGFEIWRNDRSDEVPGTDYSAEPVRWWK</sequence>
<comment type="caution">
    <text evidence="3">The sequence shown here is derived from an EMBL/GenBank/DDBJ whole genome shotgun (WGS) entry which is preliminary data.</text>
</comment>
<name>A0ABT1JJS7_ACTCY</name>
<proteinExistence type="predicted"/>
<feature type="compositionally biased region" description="Acidic residues" evidence="1">
    <location>
        <begin position="49"/>
        <end position="58"/>
    </location>
</feature>
<feature type="signal peptide" evidence="2">
    <location>
        <begin position="1"/>
        <end position="20"/>
    </location>
</feature>
<dbReference type="Proteomes" id="UP000791080">
    <property type="component" value="Unassembled WGS sequence"/>
</dbReference>
<feature type="chain" id="PRO_5046586854" description="Lipoprotein" evidence="2">
    <location>
        <begin position="21"/>
        <end position="232"/>
    </location>
</feature>
<reference evidence="3 4" key="2">
    <citation type="submission" date="2022-06" db="EMBL/GenBank/DDBJ databases">
        <title>Genomic Encyclopedia of Type Strains, Phase I: the one thousand microbial genomes (KMG-I) project.</title>
        <authorList>
            <person name="Kyrpides N."/>
        </authorList>
    </citation>
    <scope>NUCLEOTIDE SEQUENCE [LARGE SCALE GENOMIC DNA]</scope>
    <source>
        <strain evidence="3 4">DSM 43889</strain>
    </source>
</reference>
<gene>
    <name evidence="3" type="ORF">G443_003033</name>
</gene>
<dbReference type="PROSITE" id="PS51257">
    <property type="entry name" value="PROKAR_LIPOPROTEIN"/>
    <property type="match status" value="1"/>
</dbReference>
<accession>A0ABT1JJS7</accession>
<evidence type="ECO:0008006" key="5">
    <source>
        <dbReference type="Google" id="ProtNLM"/>
    </source>
</evidence>
<dbReference type="RefSeq" id="WP_051313500.1">
    <property type="nucleotide sequence ID" value="NZ_AUBJ02000001.1"/>
</dbReference>
<evidence type="ECO:0000313" key="4">
    <source>
        <dbReference type="Proteomes" id="UP000791080"/>
    </source>
</evidence>
<dbReference type="EMBL" id="AUBJ02000001">
    <property type="protein sequence ID" value="MCP2332763.1"/>
    <property type="molecule type" value="Genomic_DNA"/>
</dbReference>
<evidence type="ECO:0000313" key="3">
    <source>
        <dbReference type="EMBL" id="MCP2332763.1"/>
    </source>
</evidence>
<feature type="compositionally biased region" description="Polar residues" evidence="1">
    <location>
        <begin position="26"/>
        <end position="41"/>
    </location>
</feature>
<evidence type="ECO:0000256" key="1">
    <source>
        <dbReference type="SAM" id="MobiDB-lite"/>
    </source>
</evidence>
<evidence type="ECO:0000256" key="2">
    <source>
        <dbReference type="SAM" id="SignalP"/>
    </source>
</evidence>